<organism evidence="1 2">
    <name type="scientific">Kitasatospora arboriphila</name>
    <dbReference type="NCBI Taxonomy" id="258052"/>
    <lineage>
        <taxon>Bacteria</taxon>
        <taxon>Bacillati</taxon>
        <taxon>Actinomycetota</taxon>
        <taxon>Actinomycetes</taxon>
        <taxon>Kitasatosporales</taxon>
        <taxon>Streptomycetaceae</taxon>
        <taxon>Kitasatospora</taxon>
    </lineage>
</organism>
<dbReference type="InterPro" id="IPR029062">
    <property type="entry name" value="Class_I_gatase-like"/>
</dbReference>
<dbReference type="PROSITE" id="PS51273">
    <property type="entry name" value="GATASE_TYPE_1"/>
    <property type="match status" value="1"/>
</dbReference>
<gene>
    <name evidence="1" type="ORF">GCM10009663_03520</name>
</gene>
<reference evidence="1 2" key="1">
    <citation type="journal article" date="2019" name="Int. J. Syst. Evol. Microbiol.">
        <title>The Global Catalogue of Microorganisms (GCM) 10K type strain sequencing project: providing services to taxonomists for standard genome sequencing and annotation.</title>
        <authorList>
            <consortium name="The Broad Institute Genomics Platform"/>
            <consortium name="The Broad Institute Genome Sequencing Center for Infectious Disease"/>
            <person name="Wu L."/>
            <person name="Ma J."/>
        </authorList>
    </citation>
    <scope>NUCLEOTIDE SEQUENCE [LARGE SCALE GENOMIC DNA]</scope>
    <source>
        <strain evidence="1 2">JCM 13002</strain>
    </source>
</reference>
<dbReference type="Pfam" id="PF07722">
    <property type="entry name" value="Peptidase_C26"/>
    <property type="match status" value="1"/>
</dbReference>
<keyword evidence="1" id="KW-0378">Hydrolase</keyword>
<dbReference type="Proteomes" id="UP001499987">
    <property type="component" value="Unassembled WGS sequence"/>
</dbReference>
<accession>A0ABN1T8V9</accession>
<sequence>MPAMTPRPVIGISTSVLDAAWGRWDSIRTVLLAERYPSVVQAAGGLAVLLPPDAAEHAADAVARIDALVIAGGADIDPARYGAARHPETDGGEPERDVWESALLRAALAAELPVLGICRGMQLLNVVRGGTLLQHLPDVVGHHGHIGAPGTYGRHAVRPVPGTLLGELLPDPSVDVPTYHHQAVDRLGQGLSVSAWAEDGTVEAIEGAGFTLGVQWHPEQGDDLRLMTALVRTAAAVRAQAAVTA</sequence>
<dbReference type="Gene3D" id="3.40.50.880">
    <property type="match status" value="1"/>
</dbReference>
<protein>
    <submittedName>
        <fullName evidence="1">Gamma-glutamyl-gamma-aminobutyrate hydrolase family protein</fullName>
    </submittedName>
</protein>
<dbReference type="SUPFAM" id="SSF52317">
    <property type="entry name" value="Class I glutamine amidotransferase-like"/>
    <property type="match status" value="1"/>
</dbReference>
<dbReference type="EMBL" id="BAAALD010000002">
    <property type="protein sequence ID" value="GAA1069794.1"/>
    <property type="molecule type" value="Genomic_DNA"/>
</dbReference>
<keyword evidence="2" id="KW-1185">Reference proteome</keyword>
<dbReference type="InterPro" id="IPR044668">
    <property type="entry name" value="PuuD-like"/>
</dbReference>
<dbReference type="GO" id="GO:0016787">
    <property type="term" value="F:hydrolase activity"/>
    <property type="evidence" value="ECO:0007669"/>
    <property type="project" value="UniProtKB-KW"/>
</dbReference>
<dbReference type="InterPro" id="IPR011697">
    <property type="entry name" value="Peptidase_C26"/>
</dbReference>
<name>A0ABN1T8V9_9ACTN</name>
<evidence type="ECO:0000313" key="1">
    <source>
        <dbReference type="EMBL" id="GAA1069794.1"/>
    </source>
</evidence>
<dbReference type="PANTHER" id="PTHR43235:SF1">
    <property type="entry name" value="GLUTAMINE AMIDOTRANSFERASE PB2B2.05-RELATED"/>
    <property type="match status" value="1"/>
</dbReference>
<proteinExistence type="predicted"/>
<dbReference type="CDD" id="cd01745">
    <property type="entry name" value="GATase1_2"/>
    <property type="match status" value="1"/>
</dbReference>
<comment type="caution">
    <text evidence="1">The sequence shown here is derived from an EMBL/GenBank/DDBJ whole genome shotgun (WGS) entry which is preliminary data.</text>
</comment>
<evidence type="ECO:0000313" key="2">
    <source>
        <dbReference type="Proteomes" id="UP001499987"/>
    </source>
</evidence>
<dbReference type="PANTHER" id="PTHR43235">
    <property type="entry name" value="GLUTAMINE AMIDOTRANSFERASE PB2B2.05-RELATED"/>
    <property type="match status" value="1"/>
</dbReference>